<reference evidence="5" key="1">
    <citation type="submission" date="2006-08" db="EMBL/GenBank/DDBJ databases">
        <title>Complete sequence of Alkalilimnicola ehrilichei MLHE-1.</title>
        <authorList>
            <person name="Copeland A."/>
            <person name="Lucas S."/>
            <person name="Lapidus A."/>
            <person name="Barry K."/>
            <person name="Detter J.C."/>
            <person name="Glavina del Rio T."/>
            <person name="Hammon N."/>
            <person name="Israni S."/>
            <person name="Dalin E."/>
            <person name="Tice H."/>
            <person name="Pitluck S."/>
            <person name="Sims D."/>
            <person name="Brettin T."/>
            <person name="Bruce D."/>
            <person name="Han C."/>
            <person name="Tapia R."/>
            <person name="Gilna P."/>
            <person name="Schmutz J."/>
            <person name="Larimer F."/>
            <person name="Land M."/>
            <person name="Hauser L."/>
            <person name="Kyrpides N."/>
            <person name="Mikhailova N."/>
            <person name="Oremland R.S."/>
            <person name="Hoeft S.E."/>
            <person name="Switzer-Blum J."/>
            <person name="Kulp T."/>
            <person name="King G."/>
            <person name="Tabita R."/>
            <person name="Witte B."/>
            <person name="Santini J.M."/>
            <person name="Basu P."/>
            <person name="Hollibaugh J.T."/>
            <person name="Xie G."/>
            <person name="Stolz J.F."/>
            <person name="Richardson P."/>
        </authorList>
    </citation>
    <scope>NUCLEOTIDE SEQUENCE [LARGE SCALE GENOMIC DNA]</scope>
    <source>
        <strain evidence="5">ATCC BAA-1101 / DSM 17681 / MLHE-1</strain>
    </source>
</reference>
<feature type="region of interest" description="Disordered" evidence="2">
    <location>
        <begin position="240"/>
        <end position="262"/>
    </location>
</feature>
<accession>Q0A5W0</accession>
<evidence type="ECO:0000313" key="5">
    <source>
        <dbReference type="Proteomes" id="UP000001962"/>
    </source>
</evidence>
<dbReference type="HOGENOM" id="CLU_054549_0_0_6"/>
<evidence type="ECO:0000256" key="1">
    <source>
        <dbReference type="ARBA" id="ARBA00008007"/>
    </source>
</evidence>
<dbReference type="PANTHER" id="PTHR47505">
    <property type="entry name" value="DNA UTILIZATION PROTEIN YHGH"/>
    <property type="match status" value="1"/>
</dbReference>
<keyword evidence="5" id="KW-1185">Reference proteome</keyword>
<organism evidence="4 5">
    <name type="scientific">Alkalilimnicola ehrlichii (strain ATCC BAA-1101 / DSM 17681 / MLHE-1)</name>
    <dbReference type="NCBI Taxonomy" id="187272"/>
    <lineage>
        <taxon>Bacteria</taxon>
        <taxon>Pseudomonadati</taxon>
        <taxon>Pseudomonadota</taxon>
        <taxon>Gammaproteobacteria</taxon>
        <taxon>Chromatiales</taxon>
        <taxon>Ectothiorhodospiraceae</taxon>
        <taxon>Alkalilimnicola</taxon>
    </lineage>
</organism>
<dbReference type="SUPFAM" id="SSF53271">
    <property type="entry name" value="PRTase-like"/>
    <property type="match status" value="1"/>
</dbReference>
<evidence type="ECO:0000313" key="4">
    <source>
        <dbReference type="EMBL" id="ABI57777.1"/>
    </source>
</evidence>
<comment type="similarity">
    <text evidence="1">Belongs to the ComF/GntX family.</text>
</comment>
<dbReference type="Pfam" id="PF18912">
    <property type="entry name" value="DZR_2"/>
    <property type="match status" value="1"/>
</dbReference>
<dbReference type="Proteomes" id="UP000001962">
    <property type="component" value="Chromosome"/>
</dbReference>
<dbReference type="EMBL" id="CP000453">
    <property type="protein sequence ID" value="ABI57777.1"/>
    <property type="molecule type" value="Genomic_DNA"/>
</dbReference>
<evidence type="ECO:0000259" key="3">
    <source>
        <dbReference type="Pfam" id="PF18912"/>
    </source>
</evidence>
<feature type="domain" description="Double zinc ribbon" evidence="3">
    <location>
        <begin position="15"/>
        <end position="73"/>
    </location>
</feature>
<name>Q0A5W0_ALKEH</name>
<dbReference type="RefSeq" id="WP_011630170.1">
    <property type="nucleotide sequence ID" value="NC_008340.1"/>
</dbReference>
<sequence length="262" mass="27713">MDGIHHWLRAIGHGLDRLYPPRCVLCGEPGQPPALDLCAGCQADLPWVVNPCARCGQPLPEDSAADGLCADCLCWPPRFDKAVVPLDYRFPVDRLVTGFKFHGGLATGRVLGTLLAQAAGARGEALPEVLVPVPLHRSRLIERGYNQAMELARHITRILSGRRVWHGVRRVRATSAQSGLDRARRSGNVRGAFVLEGAPPAQHVALVDDVMTTGATLDEIAGCLKAAGVEVVEAWAVARTPPPAHQPGGSPAAGDGPVGPDG</sequence>
<gene>
    <name evidence="4" type="ordered locus">Mlg_2437</name>
</gene>
<dbReference type="InterPro" id="IPR029057">
    <property type="entry name" value="PRTase-like"/>
</dbReference>
<dbReference type="InterPro" id="IPR000836">
    <property type="entry name" value="PRTase_dom"/>
</dbReference>
<dbReference type="InterPro" id="IPR044005">
    <property type="entry name" value="DZR_2"/>
</dbReference>
<dbReference type="InterPro" id="IPR051910">
    <property type="entry name" value="ComF/GntX_DNA_util-trans"/>
</dbReference>
<dbReference type="Gene3D" id="3.40.50.2020">
    <property type="match status" value="1"/>
</dbReference>
<proteinExistence type="inferred from homology"/>
<evidence type="ECO:0000256" key="2">
    <source>
        <dbReference type="SAM" id="MobiDB-lite"/>
    </source>
</evidence>
<protein>
    <submittedName>
        <fullName evidence="4">Competence protein F</fullName>
    </submittedName>
</protein>
<dbReference type="OrthoDB" id="9793412at2"/>
<dbReference type="CDD" id="cd06223">
    <property type="entry name" value="PRTases_typeI"/>
    <property type="match status" value="1"/>
</dbReference>
<dbReference type="KEGG" id="aeh:Mlg_2437"/>
<dbReference type="PANTHER" id="PTHR47505:SF1">
    <property type="entry name" value="DNA UTILIZATION PROTEIN YHGH"/>
    <property type="match status" value="1"/>
</dbReference>
<dbReference type="eggNOG" id="COG1040">
    <property type="taxonomic scope" value="Bacteria"/>
</dbReference>
<dbReference type="AlphaFoldDB" id="Q0A5W0"/>